<sequence length="817" mass="90108">MGFLFNIWIFVFMGLVRFDMQFVLGAPQVPCYFSFGDSIADNGNNNNLPTIAKANYPPYGIDFPDGSTGRYTNGRNIPDFIAQLLGFDNFIPPYATARGQGIIKGVNYGSGGAGIRDETSFQQGARISFNQQLQNHGRTISRISLLHGGPTSAKDYLSKCLYTVLIGSNDYLNNYFLPQIYSTSRTYTPDQYAEVLIRQFSQQLKTLYNYGARKIALFGLGALGCIPAVIDSSGGTTCVDSVNAAVQIFNGRLKPLVDDLNSQLVGAKFIYLNTSSIQSGDPTSLGIQFFTEPCCQVDSSTGLCISGSTPCCNRTQYAFYDAIHPTETVYQAYSVRAFDSVLPSDAYPMDIRHLAQLKYILTNKLQSKQTRLPALVFCNIEPIWGAPQVPCYFSFGDSLVDNGNNNNLSTLAKVNYPPYGIDFPDGPTGRFTNGRTILDILGQLVGFENYIPPFATATSQDIIKGVNYGSGAAGIRDETSRQMGDRISFNKQLLNHQKVVSKIASLLGSQAAANEYLGRCLYTVVIGSNDYINNYLMPQIYPTSKLYTPAQYAEVLVQQYSQQLMTLYNNGARKIALFGLGPIGCTPAEISTYRTTTCVDSVNAAVQLFNDKLKFLVDDFNRQLTDAKFIYINITSIQSGDPATIGLQILNQPCCKVSETGLCKPGVRPCTFRAIYLFWDSFHPTETVNVLTATRAYNALLPTDAYPMDIRHLFYIHLSPVPMSFKVSTCFLVFIGFIIFNPQTTLGEQEIPCFFSFGDSLVDNGNNNNLNTTSKANYRPYGIDFPDGPTGRFTNGRTIIDIVGILSFVILDFSLEL</sequence>
<comment type="subcellular location">
    <subcellularLocation>
        <location evidence="1">Secreted</location>
    </subcellularLocation>
</comment>
<dbReference type="InParanoid" id="A0A068VKA6"/>
<dbReference type="PANTHER" id="PTHR45650">
    <property type="entry name" value="GDSL-LIKE LIPASE/ACYLHYDROLASE-RELATED"/>
    <property type="match status" value="1"/>
</dbReference>
<evidence type="ECO:0000313" key="9">
    <source>
        <dbReference type="EMBL" id="CDP21052.1"/>
    </source>
</evidence>
<dbReference type="InterPro" id="IPR001087">
    <property type="entry name" value="GDSL"/>
</dbReference>
<feature type="chain" id="PRO_5001656029" evidence="8">
    <location>
        <begin position="26"/>
        <end position="817"/>
    </location>
</feature>
<evidence type="ECO:0000256" key="3">
    <source>
        <dbReference type="ARBA" id="ARBA00022525"/>
    </source>
</evidence>
<evidence type="ECO:0000256" key="6">
    <source>
        <dbReference type="ARBA" id="ARBA00022963"/>
    </source>
</evidence>
<keyword evidence="10" id="KW-1185">Reference proteome</keyword>
<dbReference type="Pfam" id="PF00657">
    <property type="entry name" value="Lipase_GDSL"/>
    <property type="match status" value="2"/>
</dbReference>
<dbReference type="GO" id="GO:0016042">
    <property type="term" value="P:lipid catabolic process"/>
    <property type="evidence" value="ECO:0007669"/>
    <property type="project" value="UniProtKB-KW"/>
</dbReference>
<dbReference type="GO" id="GO:0005576">
    <property type="term" value="C:extracellular region"/>
    <property type="evidence" value="ECO:0007669"/>
    <property type="project" value="UniProtKB-SubCell"/>
</dbReference>
<evidence type="ECO:0000313" key="10">
    <source>
        <dbReference type="Proteomes" id="UP000295252"/>
    </source>
</evidence>
<keyword evidence="7" id="KW-0443">Lipid metabolism</keyword>
<dbReference type="PANTHER" id="PTHR45650:SF9">
    <property type="entry name" value="SGNH HYDROLASE-TYPE ESTERASE DOMAIN-CONTAINING PROTEIN"/>
    <property type="match status" value="1"/>
</dbReference>
<keyword evidence="5" id="KW-0378">Hydrolase</keyword>
<gene>
    <name evidence="9" type="ORF">GSCOC_T00012639001</name>
</gene>
<evidence type="ECO:0000256" key="1">
    <source>
        <dbReference type="ARBA" id="ARBA00004613"/>
    </source>
</evidence>
<comment type="similarity">
    <text evidence="2">Belongs to the 'GDSL' lipolytic enzyme family.</text>
</comment>
<dbReference type="PhylomeDB" id="A0A068VKA6"/>
<dbReference type="SUPFAM" id="SSF52266">
    <property type="entry name" value="SGNH hydrolase"/>
    <property type="match status" value="1"/>
</dbReference>
<dbReference type="GO" id="GO:0016788">
    <property type="term" value="F:hydrolase activity, acting on ester bonds"/>
    <property type="evidence" value="ECO:0007669"/>
    <property type="project" value="InterPro"/>
</dbReference>
<dbReference type="FunFam" id="3.40.50.1110:FF:000003">
    <property type="entry name" value="GDSL esterase/lipase APG"/>
    <property type="match status" value="2"/>
</dbReference>
<dbReference type="Gene3D" id="3.40.50.1110">
    <property type="entry name" value="SGNH hydrolase"/>
    <property type="match status" value="3"/>
</dbReference>
<dbReference type="InterPro" id="IPR035669">
    <property type="entry name" value="SGNH_plant_lipase-like"/>
</dbReference>
<evidence type="ECO:0000256" key="4">
    <source>
        <dbReference type="ARBA" id="ARBA00022729"/>
    </source>
</evidence>
<evidence type="ECO:0000256" key="8">
    <source>
        <dbReference type="SAM" id="SignalP"/>
    </source>
</evidence>
<protein>
    <submittedName>
        <fullName evidence="9">DH200=94 genomic scaffold, scaffold_2380</fullName>
    </submittedName>
</protein>
<feature type="signal peptide" evidence="8">
    <location>
        <begin position="1"/>
        <end position="25"/>
    </location>
</feature>
<organism evidence="9 10">
    <name type="scientific">Coffea canephora</name>
    <name type="common">Robusta coffee</name>
    <dbReference type="NCBI Taxonomy" id="49390"/>
    <lineage>
        <taxon>Eukaryota</taxon>
        <taxon>Viridiplantae</taxon>
        <taxon>Streptophyta</taxon>
        <taxon>Embryophyta</taxon>
        <taxon>Tracheophyta</taxon>
        <taxon>Spermatophyta</taxon>
        <taxon>Magnoliopsida</taxon>
        <taxon>eudicotyledons</taxon>
        <taxon>Gunneridae</taxon>
        <taxon>Pentapetalae</taxon>
        <taxon>asterids</taxon>
        <taxon>lamiids</taxon>
        <taxon>Gentianales</taxon>
        <taxon>Rubiaceae</taxon>
        <taxon>Ixoroideae</taxon>
        <taxon>Gardenieae complex</taxon>
        <taxon>Bertiereae - Coffeeae clade</taxon>
        <taxon>Coffeeae</taxon>
        <taxon>Coffea</taxon>
    </lineage>
</organism>
<dbReference type="EMBL" id="HG741464">
    <property type="protein sequence ID" value="CDP21052.1"/>
    <property type="molecule type" value="Genomic_DNA"/>
</dbReference>
<evidence type="ECO:0000256" key="5">
    <source>
        <dbReference type="ARBA" id="ARBA00022801"/>
    </source>
</evidence>
<evidence type="ECO:0000256" key="7">
    <source>
        <dbReference type="ARBA" id="ARBA00023098"/>
    </source>
</evidence>
<reference evidence="10" key="1">
    <citation type="journal article" date="2014" name="Science">
        <title>The coffee genome provides insight into the convergent evolution of caffeine biosynthesis.</title>
        <authorList>
            <person name="Denoeud F."/>
            <person name="Carretero-Paulet L."/>
            <person name="Dereeper A."/>
            <person name="Droc G."/>
            <person name="Guyot R."/>
            <person name="Pietrella M."/>
            <person name="Zheng C."/>
            <person name="Alberti A."/>
            <person name="Anthony F."/>
            <person name="Aprea G."/>
            <person name="Aury J.M."/>
            <person name="Bento P."/>
            <person name="Bernard M."/>
            <person name="Bocs S."/>
            <person name="Campa C."/>
            <person name="Cenci A."/>
            <person name="Combes M.C."/>
            <person name="Crouzillat D."/>
            <person name="Da Silva C."/>
            <person name="Daddiego L."/>
            <person name="De Bellis F."/>
            <person name="Dussert S."/>
            <person name="Garsmeur O."/>
            <person name="Gayraud T."/>
            <person name="Guignon V."/>
            <person name="Jahn K."/>
            <person name="Jamilloux V."/>
            <person name="Joet T."/>
            <person name="Labadie K."/>
            <person name="Lan T."/>
            <person name="Leclercq J."/>
            <person name="Lepelley M."/>
            <person name="Leroy T."/>
            <person name="Li L.T."/>
            <person name="Librado P."/>
            <person name="Lopez L."/>
            <person name="Munoz A."/>
            <person name="Noel B."/>
            <person name="Pallavicini A."/>
            <person name="Perrotta G."/>
            <person name="Poncet V."/>
            <person name="Pot D."/>
            <person name="Priyono X."/>
            <person name="Rigoreau M."/>
            <person name="Rouard M."/>
            <person name="Rozas J."/>
            <person name="Tranchant-Dubreuil C."/>
            <person name="VanBuren R."/>
            <person name="Zhang Q."/>
            <person name="Andrade A.C."/>
            <person name="Argout X."/>
            <person name="Bertrand B."/>
            <person name="de Kochko A."/>
            <person name="Graziosi G."/>
            <person name="Henry R.J."/>
            <person name="Jayarama X."/>
            <person name="Ming R."/>
            <person name="Nagai C."/>
            <person name="Rounsley S."/>
            <person name="Sankoff D."/>
            <person name="Giuliano G."/>
            <person name="Albert V.A."/>
            <person name="Wincker P."/>
            <person name="Lashermes P."/>
        </authorList>
    </citation>
    <scope>NUCLEOTIDE SEQUENCE [LARGE SCALE GENOMIC DNA]</scope>
    <source>
        <strain evidence="10">cv. DH200-94</strain>
    </source>
</reference>
<name>A0A068VKA6_COFCA</name>
<dbReference type="OrthoDB" id="1683520at2759"/>
<dbReference type="Gramene" id="CDP21052">
    <property type="protein sequence ID" value="CDP21052"/>
    <property type="gene ID" value="GSCOC_T00012639001"/>
</dbReference>
<evidence type="ECO:0000256" key="2">
    <source>
        <dbReference type="ARBA" id="ARBA00008668"/>
    </source>
</evidence>
<keyword evidence="3" id="KW-0964">Secreted</keyword>
<proteinExistence type="inferred from homology"/>
<accession>A0A068VKA6</accession>
<dbReference type="CDD" id="cd01837">
    <property type="entry name" value="SGNH_plant_lipase_like"/>
    <property type="match status" value="2"/>
</dbReference>
<dbReference type="InterPro" id="IPR051238">
    <property type="entry name" value="GDSL_esterase/lipase"/>
</dbReference>
<dbReference type="AlphaFoldDB" id="A0A068VKA6"/>
<dbReference type="STRING" id="49390.A0A068VKA6"/>
<keyword evidence="6" id="KW-0442">Lipid degradation</keyword>
<dbReference type="OMA" id="CYFSFGD"/>
<dbReference type="InterPro" id="IPR036514">
    <property type="entry name" value="SGNH_hydro_sf"/>
</dbReference>
<keyword evidence="4 8" id="KW-0732">Signal</keyword>
<dbReference type="Proteomes" id="UP000295252">
    <property type="component" value="Unassembled WGS sequence"/>
</dbReference>